<dbReference type="RefSeq" id="WP_108403763.1">
    <property type="nucleotide sequence ID" value="NZ_CP026948.1"/>
</dbReference>
<dbReference type="OrthoDB" id="4402976at2"/>
<dbReference type="KEGG" id="clia:C3E79_04015"/>
<dbReference type="EMBL" id="CP026948">
    <property type="protein sequence ID" value="AWB83754.1"/>
    <property type="molecule type" value="Genomic_DNA"/>
</dbReference>
<sequence>MISALFDNYGILTDFVHLSFLTGIIVGFIYFRRRRVSIGGTLAIGYLASSLYAPLNVLATIAVALVAFLLIRLVILKVFLPRPRQIFAIGLAVGVVLDAAWIAASTYFFPGTAEDDPLQLVGVIVPGMLCNSLVKQGVAKTLIPLAWMVPLSGAIGLAAAWLVPLSVSNTVFAPRGEATVATNFALSAASVIFAVIIQESTVRSVKLRTAGYVTAGVLASSMLASPIVLAVIAVVVALVAAVWIPYSRRTPLFGKDRFFILLMLSFTFSITAEIALYAAAGTRFDGPQNIVFTVLPAIIVNDLVQYGPKRTAAGFGLSAAGCTTLATSITLFA</sequence>
<keyword evidence="2" id="KW-1185">Reference proteome</keyword>
<dbReference type="GO" id="GO:0045227">
    <property type="term" value="P:capsule polysaccharide biosynthetic process"/>
    <property type="evidence" value="ECO:0007669"/>
    <property type="project" value="InterPro"/>
</dbReference>
<dbReference type="InterPro" id="IPR008338">
    <property type="entry name" value="Capsule_biosynth_CapC"/>
</dbReference>
<name>A0A2S0WDD5_9CORY</name>
<dbReference type="GO" id="GO:0016020">
    <property type="term" value="C:membrane"/>
    <property type="evidence" value="ECO:0007669"/>
    <property type="project" value="InterPro"/>
</dbReference>
<proteinExistence type="predicted"/>
<protein>
    <submittedName>
        <fullName evidence="1">Uncharacterized protein</fullName>
    </submittedName>
</protein>
<evidence type="ECO:0000313" key="2">
    <source>
        <dbReference type="Proteomes" id="UP000244754"/>
    </source>
</evidence>
<reference evidence="2" key="1">
    <citation type="submission" date="2018-01" db="EMBL/GenBank/DDBJ databases">
        <authorList>
            <person name="Li J."/>
        </authorList>
    </citation>
    <scope>NUCLEOTIDE SEQUENCE [LARGE SCALE GENOMIC DNA]</scope>
    <source>
        <strain evidence="2">2184</strain>
    </source>
</reference>
<gene>
    <name evidence="1" type="ORF">C3E79_04015</name>
</gene>
<dbReference type="Pfam" id="PF14102">
    <property type="entry name" value="Caps_synth_CapC"/>
    <property type="match status" value="2"/>
</dbReference>
<organism evidence="1 2">
    <name type="scientific">Corynebacterium liangguodongii</name>
    <dbReference type="NCBI Taxonomy" id="2079535"/>
    <lineage>
        <taxon>Bacteria</taxon>
        <taxon>Bacillati</taxon>
        <taxon>Actinomycetota</taxon>
        <taxon>Actinomycetes</taxon>
        <taxon>Mycobacteriales</taxon>
        <taxon>Corynebacteriaceae</taxon>
        <taxon>Corynebacterium</taxon>
    </lineage>
</organism>
<dbReference type="AlphaFoldDB" id="A0A2S0WDD5"/>
<evidence type="ECO:0000313" key="1">
    <source>
        <dbReference type="EMBL" id="AWB83754.1"/>
    </source>
</evidence>
<dbReference type="Proteomes" id="UP000244754">
    <property type="component" value="Chromosome"/>
</dbReference>
<accession>A0A2S0WDD5</accession>